<dbReference type="PATRIC" id="fig|1367477.3.peg.2307"/>
<dbReference type="HOGENOM" id="CLU_2950601_0_0_9"/>
<dbReference type="AlphaFoldDB" id="U5L8W6"/>
<dbReference type="STRING" id="1367477.N288_11830"/>
<evidence type="ECO:0000313" key="1">
    <source>
        <dbReference type="EMBL" id="AGX04274.1"/>
    </source>
</evidence>
<dbReference type="EMBL" id="CP006643">
    <property type="protein sequence ID" value="AGX04274.1"/>
    <property type="molecule type" value="Genomic_DNA"/>
</dbReference>
<accession>U5L8W6</accession>
<sequence length="59" mass="6865">MGGNLTGNLYKGLKKWKKDDKVNNFTDIEHMFFSLKTAHAIMIDIEFLIRKVNEHVEKG</sequence>
<gene>
    <name evidence="1" type="ORF">N288_11830</name>
</gene>
<organism evidence="1 2">
    <name type="scientific">Bacillus infantis NRRL B-14911</name>
    <dbReference type="NCBI Taxonomy" id="1367477"/>
    <lineage>
        <taxon>Bacteria</taxon>
        <taxon>Bacillati</taxon>
        <taxon>Bacillota</taxon>
        <taxon>Bacilli</taxon>
        <taxon>Bacillales</taxon>
        <taxon>Bacillaceae</taxon>
        <taxon>Bacillus</taxon>
    </lineage>
</organism>
<evidence type="ECO:0000313" key="2">
    <source>
        <dbReference type="Proteomes" id="UP000017805"/>
    </source>
</evidence>
<dbReference type="KEGG" id="bif:N288_11830"/>
<dbReference type="Proteomes" id="UP000017805">
    <property type="component" value="Chromosome"/>
</dbReference>
<keyword evidence="2" id="KW-1185">Reference proteome</keyword>
<protein>
    <submittedName>
        <fullName evidence="1">Uncharacterized protein</fullName>
    </submittedName>
</protein>
<name>U5L8W6_9BACI</name>
<reference evidence="1 2" key="1">
    <citation type="submission" date="2013-07" db="EMBL/GenBank/DDBJ databases">
        <title>Complete genome sequence of Bacillus infantis NRRL B-14911 that has potential to induce cardiac disease by antigenic mimicry.</title>
        <authorList>
            <person name="Massilamany C."/>
            <person name="Smith T.P.L."/>
            <person name="Loy J.D."/>
            <person name="Barletta R."/>
            <person name="Reddy J."/>
        </authorList>
    </citation>
    <scope>NUCLEOTIDE SEQUENCE [LARGE SCALE GENOMIC DNA]</scope>
    <source>
        <strain evidence="1 2">NRRL B-14911</strain>
    </source>
</reference>
<proteinExistence type="predicted"/>